<organism evidence="1 2">
    <name type="scientific">Pleurodeles waltl</name>
    <name type="common">Iberian ribbed newt</name>
    <dbReference type="NCBI Taxonomy" id="8319"/>
    <lineage>
        <taxon>Eukaryota</taxon>
        <taxon>Metazoa</taxon>
        <taxon>Chordata</taxon>
        <taxon>Craniata</taxon>
        <taxon>Vertebrata</taxon>
        <taxon>Euteleostomi</taxon>
        <taxon>Amphibia</taxon>
        <taxon>Batrachia</taxon>
        <taxon>Caudata</taxon>
        <taxon>Salamandroidea</taxon>
        <taxon>Salamandridae</taxon>
        <taxon>Pleurodelinae</taxon>
        <taxon>Pleurodeles</taxon>
    </lineage>
</organism>
<reference evidence="1" key="1">
    <citation type="journal article" date="2022" name="bioRxiv">
        <title>Sequencing and chromosome-scale assembly of the giantPleurodeles waltlgenome.</title>
        <authorList>
            <person name="Brown T."/>
            <person name="Elewa A."/>
            <person name="Iarovenko S."/>
            <person name="Subramanian E."/>
            <person name="Araus A.J."/>
            <person name="Petzold A."/>
            <person name="Susuki M."/>
            <person name="Suzuki K.-i.T."/>
            <person name="Hayashi T."/>
            <person name="Toyoda A."/>
            <person name="Oliveira C."/>
            <person name="Osipova E."/>
            <person name="Leigh N.D."/>
            <person name="Simon A."/>
            <person name="Yun M.H."/>
        </authorList>
    </citation>
    <scope>NUCLEOTIDE SEQUENCE</scope>
    <source>
        <strain evidence="1">20211129_DDA</strain>
        <tissue evidence="1">Liver</tissue>
    </source>
</reference>
<sequence length="132" mass="14066">MAAPYRALLANQHSPSKSAHTEAFKLTIHETQGPRDTATVQVQPLPSASERLLLGWAWTGCGLAGWPAAELACGGTRETEVAMLKGSFALVDWPACVLARVSAGHNLPGSGPTMQPGRAYMLGSWPDRWSRA</sequence>
<protein>
    <submittedName>
        <fullName evidence="1">Uncharacterized protein</fullName>
    </submittedName>
</protein>
<comment type="caution">
    <text evidence="1">The sequence shown here is derived from an EMBL/GenBank/DDBJ whole genome shotgun (WGS) entry which is preliminary data.</text>
</comment>
<name>A0AAV7VSK0_PLEWA</name>
<dbReference type="Proteomes" id="UP001066276">
    <property type="component" value="Chromosome 2_1"/>
</dbReference>
<accession>A0AAV7VSK0</accession>
<gene>
    <name evidence="1" type="ORF">NDU88_007391</name>
</gene>
<dbReference type="AlphaFoldDB" id="A0AAV7VSK0"/>
<proteinExistence type="predicted"/>
<keyword evidence="2" id="KW-1185">Reference proteome</keyword>
<evidence type="ECO:0000313" key="2">
    <source>
        <dbReference type="Proteomes" id="UP001066276"/>
    </source>
</evidence>
<evidence type="ECO:0000313" key="1">
    <source>
        <dbReference type="EMBL" id="KAJ1203607.1"/>
    </source>
</evidence>
<dbReference type="EMBL" id="JANPWB010000003">
    <property type="protein sequence ID" value="KAJ1203607.1"/>
    <property type="molecule type" value="Genomic_DNA"/>
</dbReference>